<accession>A0A2A4FXP7</accession>
<evidence type="ECO:0000256" key="1">
    <source>
        <dbReference type="ARBA" id="ARBA00006484"/>
    </source>
</evidence>
<proteinExistence type="inferred from homology"/>
<protein>
    <submittedName>
        <fullName evidence="3">Uncharacterized protein</fullName>
    </submittedName>
</protein>
<keyword evidence="2" id="KW-0560">Oxidoreductase</keyword>
<dbReference type="SUPFAM" id="SSF51735">
    <property type="entry name" value="NAD(P)-binding Rossmann-fold domains"/>
    <property type="match status" value="1"/>
</dbReference>
<organism evidence="3 4">
    <name type="scientific">Rhizorhabdus dicambivorans</name>
    <dbReference type="NCBI Taxonomy" id="1850238"/>
    <lineage>
        <taxon>Bacteria</taxon>
        <taxon>Pseudomonadati</taxon>
        <taxon>Pseudomonadota</taxon>
        <taxon>Alphaproteobacteria</taxon>
        <taxon>Sphingomonadales</taxon>
        <taxon>Sphingomonadaceae</taxon>
        <taxon>Rhizorhabdus</taxon>
    </lineage>
</organism>
<dbReference type="AlphaFoldDB" id="A0A2A4FXP7"/>
<dbReference type="GO" id="GO:0016491">
    <property type="term" value="F:oxidoreductase activity"/>
    <property type="evidence" value="ECO:0007669"/>
    <property type="project" value="UniProtKB-KW"/>
</dbReference>
<evidence type="ECO:0000313" key="4">
    <source>
        <dbReference type="Proteomes" id="UP000218934"/>
    </source>
</evidence>
<dbReference type="PRINTS" id="PR00081">
    <property type="entry name" value="GDHRDH"/>
</dbReference>
<sequence>MSGLSGKAALVTGASRGIGRGIAERLGRDGATVAIHYGRDAKAAEETVAAIKAAGGQAFPVQADLSSMADIKAMFAALDARDAKVDILVNNAATLISAHIQDTTEEMFEQVVSTNLRGTYFVTKYAIERMGKGGRIINLSSNCTRVAYPEVSVYGLTKAGIENMALGLAQQLGARGITVNTVVPGIVDTDMNASWLSEDTKAYVHGLTALGRLGSVEEIANVVAFLASEQASWVTAQTIEASGGCRI</sequence>
<dbReference type="OrthoDB" id="9803333at2"/>
<dbReference type="PRINTS" id="PR00080">
    <property type="entry name" value="SDRFAMILY"/>
</dbReference>
<gene>
    <name evidence="3" type="ORF">COO09_06620</name>
</gene>
<reference evidence="3 4" key="1">
    <citation type="submission" date="2017-09" db="EMBL/GenBank/DDBJ databases">
        <title>The Catabolism of 3,6-Dichlorosalicylic acid is Initiated by the Cytochrome P450 Monooxygenase DsmABC in Rhizorhabdus dicambivorans Ndbn-20.</title>
        <authorList>
            <person name="Na L."/>
        </authorList>
    </citation>
    <scope>NUCLEOTIDE SEQUENCE [LARGE SCALE GENOMIC DNA]</scope>
    <source>
        <strain evidence="3 4">Ndbn-20m</strain>
    </source>
</reference>
<dbReference type="Proteomes" id="UP000218934">
    <property type="component" value="Unassembled WGS sequence"/>
</dbReference>
<dbReference type="InterPro" id="IPR002347">
    <property type="entry name" value="SDR_fam"/>
</dbReference>
<comment type="similarity">
    <text evidence="1">Belongs to the short-chain dehydrogenases/reductases (SDR) family.</text>
</comment>
<comment type="caution">
    <text evidence="3">The sequence shown here is derived from an EMBL/GenBank/DDBJ whole genome shotgun (WGS) entry which is preliminary data.</text>
</comment>
<dbReference type="InterPro" id="IPR036291">
    <property type="entry name" value="NAD(P)-bd_dom_sf"/>
</dbReference>
<dbReference type="Gene3D" id="3.40.50.720">
    <property type="entry name" value="NAD(P)-binding Rossmann-like Domain"/>
    <property type="match status" value="1"/>
</dbReference>
<name>A0A2A4FXP7_9SPHN</name>
<dbReference type="Pfam" id="PF13561">
    <property type="entry name" value="adh_short_C2"/>
    <property type="match status" value="1"/>
</dbReference>
<dbReference type="FunFam" id="3.40.50.720:FF:000084">
    <property type="entry name" value="Short-chain dehydrogenase reductase"/>
    <property type="match status" value="1"/>
</dbReference>
<evidence type="ECO:0000313" key="3">
    <source>
        <dbReference type="EMBL" id="PCE42975.1"/>
    </source>
</evidence>
<keyword evidence="4" id="KW-1185">Reference proteome</keyword>
<dbReference type="EMBL" id="NWUF01000005">
    <property type="protein sequence ID" value="PCE42975.1"/>
    <property type="molecule type" value="Genomic_DNA"/>
</dbReference>
<evidence type="ECO:0000256" key="2">
    <source>
        <dbReference type="ARBA" id="ARBA00023002"/>
    </source>
</evidence>
<dbReference type="KEGG" id="rdi:CMV14_16835"/>
<dbReference type="PANTHER" id="PTHR43639">
    <property type="entry name" value="OXIDOREDUCTASE, SHORT-CHAIN DEHYDROGENASE/REDUCTASE FAMILY (AFU_ORTHOLOGUE AFUA_5G02870)"/>
    <property type="match status" value="1"/>
</dbReference>
<dbReference type="PANTHER" id="PTHR43639:SF1">
    <property type="entry name" value="SHORT-CHAIN DEHYDROGENASE_REDUCTASE FAMILY PROTEIN"/>
    <property type="match status" value="1"/>
</dbReference>